<accession>A0A1Y0AZQ7</accession>
<evidence type="ECO:0000313" key="1">
    <source>
        <dbReference type="EMBL" id="ART30624.1"/>
    </source>
</evidence>
<protein>
    <submittedName>
        <fullName evidence="1">Uncharacterized protein</fullName>
    </submittedName>
</protein>
<geneLocation type="mitochondrion" evidence="1"/>
<keyword evidence="1" id="KW-0496">Mitochondrion</keyword>
<reference evidence="1" key="1">
    <citation type="submission" date="2017-03" db="EMBL/GenBank/DDBJ databases">
        <title>The mitochondrial genome of the carnivorous plant Utricularia reniformis (Lentibulariaceae): structure, comparative analysis and evolutionary landmarks.</title>
        <authorList>
            <person name="Silva S.R."/>
            <person name="Alvarenga D.O."/>
            <person name="Michael T.P."/>
            <person name="Miranda V.F.O."/>
            <person name="Varani A.M."/>
        </authorList>
    </citation>
    <scope>NUCLEOTIDE SEQUENCE</scope>
</reference>
<proteinExistence type="predicted"/>
<sequence>MYLVELNCRNSHSFDSFLYFPFPFLPYFQGVESACC</sequence>
<organism evidence="1">
    <name type="scientific">Utricularia reniformis</name>
    <dbReference type="NCBI Taxonomy" id="192314"/>
    <lineage>
        <taxon>Eukaryota</taxon>
        <taxon>Viridiplantae</taxon>
        <taxon>Streptophyta</taxon>
        <taxon>Embryophyta</taxon>
        <taxon>Tracheophyta</taxon>
        <taxon>Spermatophyta</taxon>
        <taxon>Magnoliopsida</taxon>
        <taxon>eudicotyledons</taxon>
        <taxon>Gunneridae</taxon>
        <taxon>Pentapetalae</taxon>
        <taxon>asterids</taxon>
        <taxon>lamiids</taxon>
        <taxon>Lamiales</taxon>
        <taxon>Lentibulariaceae</taxon>
        <taxon>Utricularia</taxon>
    </lineage>
</organism>
<dbReference type="EMBL" id="KY774314">
    <property type="protein sequence ID" value="ART30624.1"/>
    <property type="molecule type" value="Genomic_DNA"/>
</dbReference>
<gene>
    <name evidence="1" type="ORF">AEK19_MT0352</name>
</gene>
<name>A0A1Y0AZQ7_9LAMI</name>
<dbReference type="AlphaFoldDB" id="A0A1Y0AZQ7"/>